<protein>
    <submittedName>
        <fullName evidence="1">Uncharacterized protein</fullName>
    </submittedName>
</protein>
<dbReference type="EMBL" id="CM047748">
    <property type="protein sequence ID" value="KAJ0014169.1"/>
    <property type="molecule type" value="Genomic_DNA"/>
</dbReference>
<sequence>MTWRLGEGRRMVTAIGDYRLLSNRSVSKDRWREQHEKFVWLLAEA</sequence>
<organism evidence="1 2">
    <name type="scientific">Pistacia integerrima</name>
    <dbReference type="NCBI Taxonomy" id="434235"/>
    <lineage>
        <taxon>Eukaryota</taxon>
        <taxon>Viridiplantae</taxon>
        <taxon>Streptophyta</taxon>
        <taxon>Embryophyta</taxon>
        <taxon>Tracheophyta</taxon>
        <taxon>Spermatophyta</taxon>
        <taxon>Magnoliopsida</taxon>
        <taxon>eudicotyledons</taxon>
        <taxon>Gunneridae</taxon>
        <taxon>Pentapetalae</taxon>
        <taxon>rosids</taxon>
        <taxon>malvids</taxon>
        <taxon>Sapindales</taxon>
        <taxon>Anacardiaceae</taxon>
        <taxon>Pistacia</taxon>
    </lineage>
</organism>
<evidence type="ECO:0000313" key="2">
    <source>
        <dbReference type="Proteomes" id="UP001163603"/>
    </source>
</evidence>
<reference evidence="2" key="1">
    <citation type="journal article" date="2023" name="G3 (Bethesda)">
        <title>Genome assembly and association tests identify interacting loci associated with vigor, precocity, and sex in interspecific pistachio rootstocks.</title>
        <authorList>
            <person name="Palmer W."/>
            <person name="Jacygrad E."/>
            <person name="Sagayaradj S."/>
            <person name="Cavanaugh K."/>
            <person name="Han R."/>
            <person name="Bertier L."/>
            <person name="Beede B."/>
            <person name="Kafkas S."/>
            <person name="Golino D."/>
            <person name="Preece J."/>
            <person name="Michelmore R."/>
        </authorList>
    </citation>
    <scope>NUCLEOTIDE SEQUENCE [LARGE SCALE GENOMIC DNA]</scope>
</reference>
<accession>A0ACC0XA65</accession>
<keyword evidence="2" id="KW-1185">Reference proteome</keyword>
<comment type="caution">
    <text evidence="1">The sequence shown here is derived from an EMBL/GenBank/DDBJ whole genome shotgun (WGS) entry which is preliminary data.</text>
</comment>
<proteinExistence type="predicted"/>
<gene>
    <name evidence="1" type="ORF">Pint_20118</name>
</gene>
<dbReference type="Proteomes" id="UP001163603">
    <property type="component" value="Chromosome 13"/>
</dbReference>
<evidence type="ECO:0000313" key="1">
    <source>
        <dbReference type="EMBL" id="KAJ0014169.1"/>
    </source>
</evidence>
<name>A0ACC0XA65_9ROSI</name>